<sequence length="481" mass="51967">MKQKISLTLIVWAFSAICCKGNGGDAPGPVGPPPGPPGPIASDVAFWLTKPDKSVLFQKQNVSLVFKDAANAFPTITVDDTQSFQGIDGFGYTLTGGSATLINSLSPAKQDALLKELFLWDSTFIGVSYLRVSIGASDLSASTFSYNDLPAGQTDPDLLQFSISKEQTDLIPVLKKIVALNPHIKILGSPWSAPTWMKTNNDFKGGSLKPEFYGVYAKYFVKYIQAMKAEGITIDAITPQNEPLHGGNNPSMVMQAAEQAAFIRDHLGPAFRAANITTKIITYDHNADRPDYPADILKDAGARQFVDGSAFHLYGGSISALTQLHNAFPDKHIYFTEQWVGGPGNFAGDLQWHISTLIIGATRNWSRNVLEWNLAADANYKPHTEGGCTTCLGALTIGTDVSRNVAYYIIAHASKFVRPGSVRIASDISGNLENVAFKTPDGKKVLIVLNNGNAPQSFNIRFNGKTVTTELVNGAVGTYVW</sequence>
<organism evidence="7 8">
    <name type="scientific">Chitinophaga niabensis</name>
    <dbReference type="NCBI Taxonomy" id="536979"/>
    <lineage>
        <taxon>Bacteria</taxon>
        <taxon>Pseudomonadati</taxon>
        <taxon>Bacteroidota</taxon>
        <taxon>Chitinophagia</taxon>
        <taxon>Chitinophagales</taxon>
        <taxon>Chitinophagaceae</taxon>
        <taxon>Chitinophaga</taxon>
    </lineage>
</organism>
<comment type="similarity">
    <text evidence="1 4">Belongs to the glycosyl hydrolase 30 family.</text>
</comment>
<dbReference type="SUPFAM" id="SSF51445">
    <property type="entry name" value="(Trans)glycosidases"/>
    <property type="match status" value="1"/>
</dbReference>
<evidence type="ECO:0000256" key="4">
    <source>
        <dbReference type="RuleBase" id="RU361188"/>
    </source>
</evidence>
<dbReference type="Gene3D" id="3.20.20.80">
    <property type="entry name" value="Glycosidases"/>
    <property type="match status" value="1"/>
</dbReference>
<evidence type="ECO:0000256" key="2">
    <source>
        <dbReference type="ARBA" id="ARBA00022729"/>
    </source>
</evidence>
<dbReference type="AlphaFoldDB" id="A0A1N6DUV3"/>
<keyword evidence="2" id="KW-0732">Signal</keyword>
<dbReference type="SUPFAM" id="SSF51011">
    <property type="entry name" value="Glycosyl hydrolase domain"/>
    <property type="match status" value="1"/>
</dbReference>
<accession>A0A1N6DUV3</accession>
<feature type="domain" description="Glycosyl hydrolase family 30 beta sandwich" evidence="6">
    <location>
        <begin position="420"/>
        <end position="479"/>
    </location>
</feature>
<evidence type="ECO:0000256" key="3">
    <source>
        <dbReference type="ARBA" id="ARBA00022801"/>
    </source>
</evidence>
<dbReference type="PANTHER" id="PTHR11069:SF23">
    <property type="entry name" value="LYSOSOMAL ACID GLUCOSYLCERAMIDASE"/>
    <property type="match status" value="1"/>
</dbReference>
<proteinExistence type="inferred from homology"/>
<evidence type="ECO:0000256" key="1">
    <source>
        <dbReference type="ARBA" id="ARBA00005382"/>
    </source>
</evidence>
<dbReference type="InterPro" id="IPR033453">
    <property type="entry name" value="Glyco_hydro_30_TIM-barrel"/>
</dbReference>
<dbReference type="InterPro" id="IPR017853">
    <property type="entry name" value="GH"/>
</dbReference>
<dbReference type="Pfam" id="PF02055">
    <property type="entry name" value="Glyco_hydro_30"/>
    <property type="match status" value="1"/>
</dbReference>
<dbReference type="Proteomes" id="UP000185003">
    <property type="component" value="Unassembled WGS sequence"/>
</dbReference>
<dbReference type="STRING" id="536979.SAMN04488055_1092"/>
<dbReference type="Gene3D" id="2.60.40.1180">
    <property type="entry name" value="Golgi alpha-mannosidase II"/>
    <property type="match status" value="1"/>
</dbReference>
<dbReference type="PANTHER" id="PTHR11069">
    <property type="entry name" value="GLUCOSYLCERAMIDASE"/>
    <property type="match status" value="1"/>
</dbReference>
<gene>
    <name evidence="7" type="ORF">SAMN04488055_1092</name>
</gene>
<dbReference type="InterPro" id="IPR001139">
    <property type="entry name" value="Glyco_hydro_30"/>
</dbReference>
<dbReference type="Pfam" id="PF17189">
    <property type="entry name" value="Glyco_hydro_30C"/>
    <property type="match status" value="1"/>
</dbReference>
<feature type="domain" description="Glycosyl hydrolase family 30 TIM-barrel" evidence="5">
    <location>
        <begin position="87"/>
        <end position="417"/>
    </location>
</feature>
<keyword evidence="8" id="KW-1185">Reference proteome</keyword>
<evidence type="ECO:0000259" key="6">
    <source>
        <dbReference type="Pfam" id="PF17189"/>
    </source>
</evidence>
<dbReference type="InterPro" id="IPR013780">
    <property type="entry name" value="Glyco_hydro_b"/>
</dbReference>
<evidence type="ECO:0000259" key="5">
    <source>
        <dbReference type="Pfam" id="PF02055"/>
    </source>
</evidence>
<keyword evidence="4" id="KW-0326">Glycosidase</keyword>
<keyword evidence="3 4" id="KW-0378">Hydrolase</keyword>
<dbReference type="GO" id="GO:0004348">
    <property type="term" value="F:glucosylceramidase activity"/>
    <property type="evidence" value="ECO:0007669"/>
    <property type="project" value="InterPro"/>
</dbReference>
<dbReference type="GO" id="GO:0016020">
    <property type="term" value="C:membrane"/>
    <property type="evidence" value="ECO:0007669"/>
    <property type="project" value="GOC"/>
</dbReference>
<dbReference type="GO" id="GO:0006680">
    <property type="term" value="P:glucosylceramide catabolic process"/>
    <property type="evidence" value="ECO:0007669"/>
    <property type="project" value="TreeGrafter"/>
</dbReference>
<evidence type="ECO:0000313" key="7">
    <source>
        <dbReference type="EMBL" id="SIN74474.1"/>
    </source>
</evidence>
<reference evidence="7 8" key="1">
    <citation type="submission" date="2016-11" db="EMBL/GenBank/DDBJ databases">
        <authorList>
            <person name="Jaros S."/>
            <person name="Januszkiewicz K."/>
            <person name="Wedrychowicz H."/>
        </authorList>
    </citation>
    <scope>NUCLEOTIDE SEQUENCE [LARGE SCALE GENOMIC DNA]</scope>
    <source>
        <strain evidence="7 8">DSM 24787</strain>
    </source>
</reference>
<dbReference type="EMBL" id="FSRA01000001">
    <property type="protein sequence ID" value="SIN74474.1"/>
    <property type="molecule type" value="Genomic_DNA"/>
</dbReference>
<evidence type="ECO:0000313" key="8">
    <source>
        <dbReference type="Proteomes" id="UP000185003"/>
    </source>
</evidence>
<name>A0A1N6DUV3_9BACT</name>
<dbReference type="InterPro" id="IPR033452">
    <property type="entry name" value="GH30_C"/>
</dbReference>
<protein>
    <submittedName>
        <fullName evidence="7">Glucosylceramidase</fullName>
    </submittedName>
</protein>
<dbReference type="RefSeq" id="WP_074238267.1">
    <property type="nucleotide sequence ID" value="NZ_FSRA01000001.1"/>
</dbReference>
<dbReference type="OrthoDB" id="9806701at2"/>